<accession>A0ACA9QQH7</accession>
<gene>
    <name evidence="1" type="ORF">RPERSI_LOCUS15364</name>
</gene>
<protein>
    <submittedName>
        <fullName evidence="1">6377_t:CDS:1</fullName>
    </submittedName>
</protein>
<name>A0ACA9QQH7_9GLOM</name>
<feature type="non-terminal residue" evidence="1">
    <location>
        <position position="1"/>
    </location>
</feature>
<evidence type="ECO:0000313" key="2">
    <source>
        <dbReference type="Proteomes" id="UP000789920"/>
    </source>
</evidence>
<keyword evidence="2" id="KW-1185">Reference proteome</keyword>
<reference evidence="1" key="1">
    <citation type="submission" date="2021-06" db="EMBL/GenBank/DDBJ databases">
        <authorList>
            <person name="Kallberg Y."/>
            <person name="Tangrot J."/>
            <person name="Rosling A."/>
        </authorList>
    </citation>
    <scope>NUCLEOTIDE SEQUENCE</scope>
    <source>
        <strain evidence="1">MA461A</strain>
    </source>
</reference>
<sequence length="104" mass="11757">DDINTSYIQQGFVKDNSVFFSDNELVMDDSSFSSQSQYMLTPTLEVKKKEIVETIKIKLTQHNRKRKRISKEEKEEKEEVNGVNLELNGVNSEVNGVSSASSPA</sequence>
<dbReference type="EMBL" id="CAJVQC010036835">
    <property type="protein sequence ID" value="CAG8762249.1"/>
    <property type="molecule type" value="Genomic_DNA"/>
</dbReference>
<proteinExistence type="predicted"/>
<dbReference type="Proteomes" id="UP000789920">
    <property type="component" value="Unassembled WGS sequence"/>
</dbReference>
<comment type="caution">
    <text evidence="1">The sequence shown here is derived from an EMBL/GenBank/DDBJ whole genome shotgun (WGS) entry which is preliminary data.</text>
</comment>
<organism evidence="1 2">
    <name type="scientific">Racocetra persica</name>
    <dbReference type="NCBI Taxonomy" id="160502"/>
    <lineage>
        <taxon>Eukaryota</taxon>
        <taxon>Fungi</taxon>
        <taxon>Fungi incertae sedis</taxon>
        <taxon>Mucoromycota</taxon>
        <taxon>Glomeromycotina</taxon>
        <taxon>Glomeromycetes</taxon>
        <taxon>Diversisporales</taxon>
        <taxon>Gigasporaceae</taxon>
        <taxon>Racocetra</taxon>
    </lineage>
</organism>
<evidence type="ECO:0000313" key="1">
    <source>
        <dbReference type="EMBL" id="CAG8762249.1"/>
    </source>
</evidence>